<evidence type="ECO:0000256" key="6">
    <source>
        <dbReference type="ARBA" id="ARBA00022815"/>
    </source>
</evidence>
<keyword evidence="3" id="KW-0964">Secreted</keyword>
<evidence type="ECO:0000256" key="7">
    <source>
        <dbReference type="ARBA" id="ARBA00023320"/>
    </source>
</evidence>
<dbReference type="CTD" id="6866"/>
<dbReference type="OrthoDB" id="9397481at2759"/>
<dbReference type="STRING" id="1868482.ENSTSYP00000033262"/>
<dbReference type="AlphaFoldDB" id="A0A1U7U023"/>
<gene>
    <name evidence="11" type="primary">TAC3</name>
</gene>
<keyword evidence="7" id="KW-0527">Neuropeptide</keyword>
<dbReference type="GO" id="GO:0045777">
    <property type="term" value="P:positive regulation of blood pressure"/>
    <property type="evidence" value="ECO:0007669"/>
    <property type="project" value="TreeGrafter"/>
</dbReference>
<feature type="signal peptide" evidence="9">
    <location>
        <begin position="1"/>
        <end position="16"/>
    </location>
</feature>
<dbReference type="Proteomes" id="UP000189704">
    <property type="component" value="Unplaced"/>
</dbReference>
<evidence type="ECO:0000313" key="11">
    <source>
        <dbReference type="RefSeq" id="XP_008063430.1"/>
    </source>
</evidence>
<evidence type="ECO:0000256" key="1">
    <source>
        <dbReference type="ARBA" id="ARBA00004613"/>
    </source>
</evidence>
<evidence type="ECO:0000313" key="10">
    <source>
        <dbReference type="Proteomes" id="UP000189704"/>
    </source>
</evidence>
<dbReference type="PRINTS" id="PR01828">
    <property type="entry name" value="NEUROKININB"/>
</dbReference>
<evidence type="ECO:0000256" key="8">
    <source>
        <dbReference type="ARBA" id="ARBA00045164"/>
    </source>
</evidence>
<dbReference type="PANTHER" id="PTHR15536">
    <property type="entry name" value="TACHYKININ-3"/>
    <property type="match status" value="1"/>
</dbReference>
<evidence type="ECO:0000256" key="3">
    <source>
        <dbReference type="ARBA" id="ARBA00022525"/>
    </source>
</evidence>
<comment type="subcellular location">
    <subcellularLocation>
        <location evidence="1">Secreted</location>
    </subcellularLocation>
</comment>
<dbReference type="InterPro" id="IPR013055">
    <property type="entry name" value="Tachy_Neuro_lke_CS"/>
</dbReference>
<name>A0A1U7U023_CARSF</name>
<dbReference type="GO" id="GO:0007218">
    <property type="term" value="P:neuropeptide signaling pathway"/>
    <property type="evidence" value="ECO:0007669"/>
    <property type="project" value="UniProtKB-KW"/>
</dbReference>
<keyword evidence="4" id="KW-0165">Cleavage on pair of basic residues</keyword>
<dbReference type="PANTHER" id="PTHR15536:SF1">
    <property type="entry name" value="TACHYKININ-3"/>
    <property type="match status" value="1"/>
</dbReference>
<keyword evidence="6" id="KW-0027">Amidation</keyword>
<dbReference type="GO" id="GO:0005576">
    <property type="term" value="C:extracellular region"/>
    <property type="evidence" value="ECO:0007669"/>
    <property type="project" value="UniProtKB-SubCell"/>
</dbReference>
<dbReference type="GO" id="GO:0007217">
    <property type="term" value="P:tachykinin receptor signaling pathway"/>
    <property type="evidence" value="ECO:0007669"/>
    <property type="project" value="InterPro"/>
</dbReference>
<dbReference type="GeneID" id="103267655"/>
<feature type="chain" id="PRO_5010550168" evidence="9">
    <location>
        <begin position="17"/>
        <end position="113"/>
    </location>
</feature>
<keyword evidence="10" id="KW-1185">Reference proteome</keyword>
<evidence type="ECO:0000256" key="4">
    <source>
        <dbReference type="ARBA" id="ARBA00022685"/>
    </source>
</evidence>
<dbReference type="RefSeq" id="XP_008063430.1">
    <property type="nucleotide sequence ID" value="XM_008065239.1"/>
</dbReference>
<dbReference type="Pfam" id="PF03823">
    <property type="entry name" value="Neurokinin_B"/>
    <property type="match status" value="1"/>
</dbReference>
<organism evidence="10 11">
    <name type="scientific">Carlito syrichta</name>
    <name type="common">Philippine tarsier</name>
    <name type="synonym">Tarsius syrichta</name>
    <dbReference type="NCBI Taxonomy" id="1868482"/>
    <lineage>
        <taxon>Eukaryota</taxon>
        <taxon>Metazoa</taxon>
        <taxon>Chordata</taxon>
        <taxon>Craniata</taxon>
        <taxon>Vertebrata</taxon>
        <taxon>Euteleostomi</taxon>
        <taxon>Mammalia</taxon>
        <taxon>Eutheria</taxon>
        <taxon>Euarchontoglires</taxon>
        <taxon>Primates</taxon>
        <taxon>Haplorrhini</taxon>
        <taxon>Tarsiiformes</taxon>
        <taxon>Tarsiidae</taxon>
        <taxon>Carlito</taxon>
    </lineage>
</organism>
<protein>
    <submittedName>
        <fullName evidence="11">Tachykinin-3</fullName>
    </submittedName>
</protein>
<evidence type="ECO:0000256" key="2">
    <source>
        <dbReference type="ARBA" id="ARBA00007518"/>
    </source>
</evidence>
<dbReference type="PROSITE" id="PS00267">
    <property type="entry name" value="TACHYKININ"/>
    <property type="match status" value="1"/>
</dbReference>
<dbReference type="OMA" id="MDFQKRD"/>
<keyword evidence="5 9" id="KW-0732">Signal</keyword>
<evidence type="ECO:0000256" key="5">
    <source>
        <dbReference type="ARBA" id="ARBA00022729"/>
    </source>
</evidence>
<sequence length="113" mass="12401">MKSALLFTAIVALSLAQNFGAVCEGSQEQKDPSIYQLLRGLFESRPVSLKDLLKELSKAATDSKGPFLPQKRDMQDFFVGLMGKRNTQPAFPTNVNQEKVSSLGTLKNLPNAE</sequence>
<dbReference type="InterPro" id="IPR003635">
    <property type="entry name" value="Neurokinin-B/TAC3"/>
</dbReference>
<comment type="similarity">
    <text evidence="2">Belongs to the tachykinin family.</text>
</comment>
<dbReference type="KEGG" id="csyr:103267655"/>
<accession>A0A1U7U023</accession>
<reference evidence="11" key="1">
    <citation type="submission" date="2025-08" db="UniProtKB">
        <authorList>
            <consortium name="RefSeq"/>
        </authorList>
    </citation>
    <scope>IDENTIFICATION</scope>
</reference>
<proteinExistence type="inferred from homology"/>
<comment type="function">
    <text evidence="8">Tachykinins are active peptides which excite neurons, evoke behavioral responses, are potent vasodilators and secretagogues, and contract (directly or indirectly) many smooth muscles. Is a critical central regulator of gonadal function.</text>
</comment>
<evidence type="ECO:0000256" key="9">
    <source>
        <dbReference type="SAM" id="SignalP"/>
    </source>
</evidence>